<feature type="compositionally biased region" description="Polar residues" evidence="1">
    <location>
        <begin position="83"/>
        <end position="98"/>
    </location>
</feature>
<evidence type="ECO:0000313" key="2">
    <source>
        <dbReference type="EMBL" id="KAK7893336.1"/>
    </source>
</evidence>
<dbReference type="AlphaFoldDB" id="A0AAW0NJF8"/>
<comment type="caution">
    <text evidence="2">The sequence shown here is derived from an EMBL/GenBank/DDBJ whole genome shotgun (WGS) entry which is preliminary data.</text>
</comment>
<feature type="compositionally biased region" description="Basic and acidic residues" evidence="1">
    <location>
        <begin position="71"/>
        <end position="81"/>
    </location>
</feature>
<keyword evidence="3" id="KW-1185">Reference proteome</keyword>
<organism evidence="2 3">
    <name type="scientific">Mugilogobius chulae</name>
    <name type="common">yellowstripe goby</name>
    <dbReference type="NCBI Taxonomy" id="88201"/>
    <lineage>
        <taxon>Eukaryota</taxon>
        <taxon>Metazoa</taxon>
        <taxon>Chordata</taxon>
        <taxon>Craniata</taxon>
        <taxon>Vertebrata</taxon>
        <taxon>Euteleostomi</taxon>
        <taxon>Actinopterygii</taxon>
        <taxon>Neopterygii</taxon>
        <taxon>Teleostei</taxon>
        <taxon>Neoteleostei</taxon>
        <taxon>Acanthomorphata</taxon>
        <taxon>Gobiaria</taxon>
        <taxon>Gobiiformes</taxon>
        <taxon>Gobioidei</taxon>
        <taxon>Gobiidae</taxon>
        <taxon>Gobionellinae</taxon>
        <taxon>Mugilogobius</taxon>
    </lineage>
</organism>
<dbReference type="Proteomes" id="UP001460270">
    <property type="component" value="Unassembled WGS sequence"/>
</dbReference>
<evidence type="ECO:0000313" key="3">
    <source>
        <dbReference type="Proteomes" id="UP001460270"/>
    </source>
</evidence>
<evidence type="ECO:0000256" key="1">
    <source>
        <dbReference type="SAM" id="MobiDB-lite"/>
    </source>
</evidence>
<accession>A0AAW0NJF8</accession>
<dbReference type="EMBL" id="JBBPFD010000016">
    <property type="protein sequence ID" value="KAK7893336.1"/>
    <property type="molecule type" value="Genomic_DNA"/>
</dbReference>
<gene>
    <name evidence="2" type="ORF">WMY93_022488</name>
</gene>
<feature type="region of interest" description="Disordered" evidence="1">
    <location>
        <begin position="1"/>
        <end position="98"/>
    </location>
</feature>
<sequence length="165" mass="19043">MTESKTRPIKKRQSPRKDKVEAPSSTRQDINQDKIESKTRLSPRQDRVPDKTESKTRPSTRQDRVQTPSRPRQDRVHEKTVSKTRLSPNAQRQDQDLQNQHWSLASCSSREGLSKLNALRTILRTNTRRATLENGEAVVWFERPQKAQMRGGIDFYSYSLDSAGP</sequence>
<feature type="compositionally biased region" description="Basic and acidic residues" evidence="1">
    <location>
        <begin position="30"/>
        <end position="64"/>
    </location>
</feature>
<name>A0AAW0NJF8_9GOBI</name>
<protein>
    <submittedName>
        <fullName evidence="2">Uncharacterized protein</fullName>
    </submittedName>
</protein>
<reference evidence="3" key="1">
    <citation type="submission" date="2024-04" db="EMBL/GenBank/DDBJ databases">
        <title>Salinicola lusitanus LLJ914,a marine bacterium isolated from the Okinawa Trough.</title>
        <authorList>
            <person name="Li J."/>
        </authorList>
    </citation>
    <scope>NUCLEOTIDE SEQUENCE [LARGE SCALE GENOMIC DNA]</scope>
</reference>
<proteinExistence type="predicted"/>